<sequence length="400" mass="44480">MKRQGKRENPEKTLRPATSSGTMPTYEHALSYCSYFKGGATVVERIACSPPTKAIRAQSPAGSIRIFACGNRAGRCRWSAGFLGDLPVSPTLSFRRCSILTSITLIGSPDLELRAVQMSSLTRSLNPPLPSTGIFLLRARTMGSRDRREKSGGQVPRATRSPNNGAYREALGNWTARVNIPRHSPTARNTTRTATRARGRQAHLHRLHVRQQYTLLNPALCLHYMNRARWRSGLLMDSHSGGHGFDSQSDHPEFGFHGRILTRPCTSEQLAPFLTTLLPTELGRKLEGRDWGESDCRRHAKWRRMSAVPRPPARFARAPVLRDVPRTRAATPPHTNSRRAHFLTSRPVAVYSPGCPTCTCVSSSQHECKASSEAVPAALPARPVRHFQGSTRLREMTRQQ</sequence>
<proteinExistence type="predicted"/>
<organism evidence="2 3">
    <name type="scientific">Dryococelus australis</name>
    <dbReference type="NCBI Taxonomy" id="614101"/>
    <lineage>
        <taxon>Eukaryota</taxon>
        <taxon>Metazoa</taxon>
        <taxon>Ecdysozoa</taxon>
        <taxon>Arthropoda</taxon>
        <taxon>Hexapoda</taxon>
        <taxon>Insecta</taxon>
        <taxon>Pterygota</taxon>
        <taxon>Neoptera</taxon>
        <taxon>Polyneoptera</taxon>
        <taxon>Phasmatodea</taxon>
        <taxon>Verophasmatodea</taxon>
        <taxon>Anareolatae</taxon>
        <taxon>Phasmatidae</taxon>
        <taxon>Eurycanthinae</taxon>
        <taxon>Dryococelus</taxon>
    </lineage>
</organism>
<reference evidence="2 3" key="1">
    <citation type="submission" date="2023-02" db="EMBL/GenBank/DDBJ databases">
        <title>LHISI_Scaffold_Assembly.</title>
        <authorList>
            <person name="Stuart O.P."/>
            <person name="Cleave R."/>
            <person name="Magrath M.J.L."/>
            <person name="Mikheyev A.S."/>
        </authorList>
    </citation>
    <scope>NUCLEOTIDE SEQUENCE [LARGE SCALE GENOMIC DNA]</scope>
    <source>
        <strain evidence="2">Daus_M_001</strain>
        <tissue evidence="2">Leg muscle</tissue>
    </source>
</reference>
<accession>A0ABQ9ILY6</accession>
<keyword evidence="3" id="KW-1185">Reference proteome</keyword>
<feature type="compositionally biased region" description="Basic and acidic residues" evidence="1">
    <location>
        <begin position="1"/>
        <end position="14"/>
    </location>
</feature>
<protein>
    <submittedName>
        <fullName evidence="2">Uncharacterized protein</fullName>
    </submittedName>
</protein>
<name>A0ABQ9ILY6_9NEOP</name>
<gene>
    <name evidence="2" type="ORF">PR048_003053</name>
</gene>
<evidence type="ECO:0000313" key="2">
    <source>
        <dbReference type="EMBL" id="KAJ8897703.1"/>
    </source>
</evidence>
<dbReference type="Proteomes" id="UP001159363">
    <property type="component" value="Chromosome 1"/>
</dbReference>
<feature type="region of interest" description="Disordered" evidence="1">
    <location>
        <begin position="1"/>
        <end position="22"/>
    </location>
</feature>
<feature type="region of interest" description="Disordered" evidence="1">
    <location>
        <begin position="141"/>
        <end position="166"/>
    </location>
</feature>
<evidence type="ECO:0000256" key="1">
    <source>
        <dbReference type="SAM" id="MobiDB-lite"/>
    </source>
</evidence>
<evidence type="ECO:0000313" key="3">
    <source>
        <dbReference type="Proteomes" id="UP001159363"/>
    </source>
</evidence>
<dbReference type="EMBL" id="JARBHB010000001">
    <property type="protein sequence ID" value="KAJ8897703.1"/>
    <property type="molecule type" value="Genomic_DNA"/>
</dbReference>
<comment type="caution">
    <text evidence="2">The sequence shown here is derived from an EMBL/GenBank/DDBJ whole genome shotgun (WGS) entry which is preliminary data.</text>
</comment>